<gene>
    <name evidence="8" type="ORF">RUM43_011854</name>
</gene>
<name>A0AAN8S9S2_POLSC</name>
<evidence type="ECO:0000256" key="2">
    <source>
        <dbReference type="ARBA" id="ARBA00022692"/>
    </source>
</evidence>
<dbReference type="InterPro" id="IPR038550">
    <property type="entry name" value="GPCR_3_9-Cys_sf"/>
</dbReference>
<comment type="caution">
    <text evidence="8">The sequence shown here is derived from an EMBL/GenBank/DDBJ whole genome shotgun (WGS) entry which is preliminary data.</text>
</comment>
<evidence type="ECO:0000256" key="1">
    <source>
        <dbReference type="ARBA" id="ARBA00004141"/>
    </source>
</evidence>
<feature type="domain" description="G-protein coupled receptors family 3 profile" evidence="7">
    <location>
        <begin position="58"/>
        <end position="99"/>
    </location>
</feature>
<dbReference type="PANTHER" id="PTHR24060">
    <property type="entry name" value="METABOTROPIC GLUTAMATE RECEPTOR"/>
    <property type="match status" value="1"/>
</dbReference>
<dbReference type="Proteomes" id="UP001372834">
    <property type="component" value="Unassembled WGS sequence"/>
</dbReference>
<proteinExistence type="predicted"/>
<organism evidence="8 9">
    <name type="scientific">Polyplax serrata</name>
    <name type="common">Common mouse louse</name>
    <dbReference type="NCBI Taxonomy" id="468196"/>
    <lineage>
        <taxon>Eukaryota</taxon>
        <taxon>Metazoa</taxon>
        <taxon>Ecdysozoa</taxon>
        <taxon>Arthropoda</taxon>
        <taxon>Hexapoda</taxon>
        <taxon>Insecta</taxon>
        <taxon>Pterygota</taxon>
        <taxon>Neoptera</taxon>
        <taxon>Paraneoptera</taxon>
        <taxon>Psocodea</taxon>
        <taxon>Troctomorpha</taxon>
        <taxon>Phthiraptera</taxon>
        <taxon>Anoplura</taxon>
        <taxon>Polyplacidae</taxon>
        <taxon>Polyplax</taxon>
    </lineage>
</organism>
<sequence>MKIVVELDQCCWSCVSCRDDAYVFNDSCLSCKPGWAPNANKTDCYKLKAEVIPWFSPWAIVPLVFSTIGILMTLFTFCVFIKYNNTPIIMASGRELCYVSTKHFLMSGRVSRPFPNSHDPPPLHERKEGRSLKAKTILNRSMGNQSISVRNDA</sequence>
<evidence type="ECO:0000256" key="6">
    <source>
        <dbReference type="SAM" id="Phobius"/>
    </source>
</evidence>
<accession>A0AAN8S9S2</accession>
<feature type="transmembrane region" description="Helical" evidence="6">
    <location>
        <begin position="58"/>
        <end position="81"/>
    </location>
</feature>
<keyword evidence="2 6" id="KW-0812">Transmembrane</keyword>
<dbReference type="PROSITE" id="PS50259">
    <property type="entry name" value="G_PROTEIN_RECEP_F3_4"/>
    <property type="match status" value="1"/>
</dbReference>
<evidence type="ECO:0000313" key="9">
    <source>
        <dbReference type="Proteomes" id="UP001372834"/>
    </source>
</evidence>
<dbReference type="AlphaFoldDB" id="A0AAN8S9S2"/>
<keyword evidence="5" id="KW-0325">Glycoprotein</keyword>
<protein>
    <recommendedName>
        <fullName evidence="7">G-protein coupled receptors family 3 profile domain-containing protein</fullName>
    </recommendedName>
</protein>
<keyword evidence="3 6" id="KW-1133">Transmembrane helix</keyword>
<reference evidence="8 9" key="1">
    <citation type="submission" date="2023-10" db="EMBL/GenBank/DDBJ databases">
        <title>Genomes of two closely related lineages of the louse Polyplax serrata with different host specificities.</title>
        <authorList>
            <person name="Martinu J."/>
            <person name="Tarabai H."/>
            <person name="Stefka J."/>
            <person name="Hypsa V."/>
        </authorList>
    </citation>
    <scope>NUCLEOTIDE SEQUENCE [LARGE SCALE GENOMIC DNA]</scope>
    <source>
        <strain evidence="8">HR10_N</strain>
    </source>
</reference>
<dbReference type="InterPro" id="IPR050726">
    <property type="entry name" value="mGluR"/>
</dbReference>
<dbReference type="EMBL" id="JAWJWE010000005">
    <property type="protein sequence ID" value="KAK6634453.1"/>
    <property type="molecule type" value="Genomic_DNA"/>
</dbReference>
<dbReference type="Gene3D" id="2.10.50.30">
    <property type="entry name" value="GPCR, family 3, nine cysteines domain"/>
    <property type="match status" value="1"/>
</dbReference>
<comment type="subcellular location">
    <subcellularLocation>
        <location evidence="1">Membrane</location>
        <topology evidence="1">Multi-pass membrane protein</topology>
    </subcellularLocation>
</comment>
<evidence type="ECO:0000259" key="7">
    <source>
        <dbReference type="PROSITE" id="PS50259"/>
    </source>
</evidence>
<dbReference type="Pfam" id="PF00003">
    <property type="entry name" value="7tm_3"/>
    <property type="match status" value="1"/>
</dbReference>
<evidence type="ECO:0000256" key="3">
    <source>
        <dbReference type="ARBA" id="ARBA00022989"/>
    </source>
</evidence>
<dbReference type="InterPro" id="IPR017978">
    <property type="entry name" value="GPCR_3_C"/>
</dbReference>
<keyword evidence="4 6" id="KW-0472">Membrane</keyword>
<dbReference type="GO" id="GO:0016020">
    <property type="term" value="C:membrane"/>
    <property type="evidence" value="ECO:0007669"/>
    <property type="project" value="UniProtKB-SubCell"/>
</dbReference>
<dbReference type="GO" id="GO:0004930">
    <property type="term" value="F:G protein-coupled receptor activity"/>
    <property type="evidence" value="ECO:0007669"/>
    <property type="project" value="InterPro"/>
</dbReference>
<evidence type="ECO:0000256" key="5">
    <source>
        <dbReference type="ARBA" id="ARBA00023180"/>
    </source>
</evidence>
<evidence type="ECO:0000313" key="8">
    <source>
        <dbReference type="EMBL" id="KAK6634453.1"/>
    </source>
</evidence>
<evidence type="ECO:0000256" key="4">
    <source>
        <dbReference type="ARBA" id="ARBA00023136"/>
    </source>
</evidence>